<organism evidence="2 3">
    <name type="scientific">Rhodococcus artemisiae</name>
    <dbReference type="NCBI Taxonomy" id="714159"/>
    <lineage>
        <taxon>Bacteria</taxon>
        <taxon>Bacillati</taxon>
        <taxon>Actinomycetota</taxon>
        <taxon>Actinomycetes</taxon>
        <taxon>Mycobacteriales</taxon>
        <taxon>Nocardiaceae</taxon>
        <taxon>Rhodococcus</taxon>
    </lineage>
</organism>
<dbReference type="CDD" id="cd06193">
    <property type="entry name" value="siderophore_interacting"/>
    <property type="match status" value="1"/>
</dbReference>
<dbReference type="InterPro" id="IPR017927">
    <property type="entry name" value="FAD-bd_FR_type"/>
</dbReference>
<dbReference type="EMBL" id="JAUTXY010000020">
    <property type="protein sequence ID" value="MEE2061621.1"/>
    <property type="molecule type" value="Genomic_DNA"/>
</dbReference>
<accession>A0ABU7LJ82</accession>
<dbReference type="InterPro" id="IPR039374">
    <property type="entry name" value="SIP_fam"/>
</dbReference>
<dbReference type="PROSITE" id="PS51384">
    <property type="entry name" value="FAD_FR"/>
    <property type="match status" value="1"/>
</dbReference>
<sequence length="297" mass="32759">MKWENFVATLVAREQVAAHLLRARLEIGEGTGNGYLPLAAADEAVAFYLSRDAEELHARPSDNPNALGGWEIVDEERSAGHRNYTVRSYDAESREMVVDFAVHDHGPAIEWLRAAEPGWRVLVAGPRSWHEPPSAATRHVLAGDLAALPALARVLEQTDPSVHVTVVAEVLDRSELEYLPARENTEFVELVGSGNGVSRTRLSAALAELDLPADGYCWFAGEAADIRAAKKHLRSLGWSRDQYDIVGYWREDAERWTAKFEEQGDELRAVYAAAIAEGKSVEEAMDVYEAALEKVGL</sequence>
<dbReference type="PANTHER" id="PTHR30157:SF0">
    <property type="entry name" value="NADPH-DEPENDENT FERRIC-CHELATE REDUCTASE"/>
    <property type="match status" value="1"/>
</dbReference>
<dbReference type="InterPro" id="IPR039261">
    <property type="entry name" value="FNR_nucleotide-bd"/>
</dbReference>
<evidence type="ECO:0000313" key="3">
    <source>
        <dbReference type="Proteomes" id="UP001336020"/>
    </source>
</evidence>
<comment type="caution">
    <text evidence="2">The sequence shown here is derived from an EMBL/GenBank/DDBJ whole genome shotgun (WGS) entry which is preliminary data.</text>
</comment>
<dbReference type="Pfam" id="PF08021">
    <property type="entry name" value="FAD_binding_9"/>
    <property type="match status" value="1"/>
</dbReference>
<dbReference type="RefSeq" id="WP_330136772.1">
    <property type="nucleotide sequence ID" value="NZ_JAUTXY010000020.1"/>
</dbReference>
<keyword evidence="3" id="KW-1185">Reference proteome</keyword>
<dbReference type="Pfam" id="PF04954">
    <property type="entry name" value="SIP"/>
    <property type="match status" value="1"/>
</dbReference>
<reference evidence="2 3" key="1">
    <citation type="submission" date="2023-07" db="EMBL/GenBank/DDBJ databases">
        <authorList>
            <person name="Girao M."/>
            <person name="Carvalho M.F."/>
        </authorList>
    </citation>
    <scope>NUCLEOTIDE SEQUENCE [LARGE SCALE GENOMIC DNA]</scope>
    <source>
        <strain evidence="2 3">YIM65754</strain>
    </source>
</reference>
<dbReference type="Gene3D" id="2.40.30.10">
    <property type="entry name" value="Translation factors"/>
    <property type="match status" value="1"/>
</dbReference>
<dbReference type="InterPro" id="IPR013113">
    <property type="entry name" value="SIP_FAD-bd"/>
</dbReference>
<dbReference type="Gene3D" id="3.40.50.80">
    <property type="entry name" value="Nucleotide-binding domain of ferredoxin-NADP reductase (FNR) module"/>
    <property type="match status" value="1"/>
</dbReference>
<protein>
    <submittedName>
        <fullName evidence="2">Siderophore-interacting protein</fullName>
    </submittedName>
</protein>
<name>A0ABU7LJ82_9NOCA</name>
<dbReference type="PANTHER" id="PTHR30157">
    <property type="entry name" value="FERRIC REDUCTASE, NADPH-DEPENDENT"/>
    <property type="match status" value="1"/>
</dbReference>
<evidence type="ECO:0000259" key="1">
    <source>
        <dbReference type="PROSITE" id="PS51384"/>
    </source>
</evidence>
<gene>
    <name evidence="2" type="ORF">Q7514_29275</name>
</gene>
<proteinExistence type="predicted"/>
<feature type="domain" description="FAD-binding FR-type" evidence="1">
    <location>
        <begin position="3"/>
        <end position="133"/>
    </location>
</feature>
<dbReference type="Proteomes" id="UP001336020">
    <property type="component" value="Unassembled WGS sequence"/>
</dbReference>
<dbReference type="InterPro" id="IPR007037">
    <property type="entry name" value="SIP_rossman_dom"/>
</dbReference>
<evidence type="ECO:0000313" key="2">
    <source>
        <dbReference type="EMBL" id="MEE2061621.1"/>
    </source>
</evidence>